<comment type="similarity">
    <text evidence="1">Belongs to the peptidase C1 family.</text>
</comment>
<evidence type="ECO:0000256" key="1">
    <source>
        <dbReference type="ARBA" id="ARBA00008455"/>
    </source>
</evidence>
<proteinExistence type="inferred from homology"/>
<keyword evidence="2" id="KW-0645">Protease</keyword>
<evidence type="ECO:0000256" key="7">
    <source>
        <dbReference type="ARBA" id="ARBA00023157"/>
    </source>
</evidence>
<dbReference type="EMBL" id="DS268412">
    <property type="protein sequence ID" value="EFP05709.1"/>
    <property type="molecule type" value="Genomic_DNA"/>
</dbReference>
<dbReference type="STRING" id="31234.E3LPW0"/>
<dbReference type="InterPro" id="IPR013128">
    <property type="entry name" value="Peptidase_C1A"/>
</dbReference>
<feature type="domain" description="Peptidase C1A papain C-terminal" evidence="8">
    <location>
        <begin position="122"/>
        <end position="363"/>
    </location>
</feature>
<dbReference type="Proteomes" id="UP000008281">
    <property type="component" value="Unassembled WGS sequence"/>
</dbReference>
<dbReference type="MEROPS" id="C01.A32"/>
<evidence type="ECO:0000256" key="4">
    <source>
        <dbReference type="ARBA" id="ARBA00022801"/>
    </source>
</evidence>
<dbReference type="PANTHER" id="PTHR12411">
    <property type="entry name" value="CYSTEINE PROTEASE FAMILY C1-RELATED"/>
    <property type="match status" value="1"/>
</dbReference>
<evidence type="ECO:0000313" key="9">
    <source>
        <dbReference type="EMBL" id="EFP05709.1"/>
    </source>
</evidence>
<dbReference type="FunFam" id="3.90.70.10:FF:000031">
    <property type="entry name" value="Cathepsin B"/>
    <property type="match status" value="1"/>
</dbReference>
<evidence type="ECO:0000259" key="8">
    <source>
        <dbReference type="SMART" id="SM00645"/>
    </source>
</evidence>
<dbReference type="InterPro" id="IPR038765">
    <property type="entry name" value="Papain-like_cys_pep_sf"/>
</dbReference>
<name>E3LPW0_CAERE</name>
<dbReference type="CDD" id="cd02620">
    <property type="entry name" value="Peptidase_C1A_CathepsinB"/>
    <property type="match status" value="1"/>
</dbReference>
<dbReference type="InterPro" id="IPR025660">
    <property type="entry name" value="Pept_his_AS"/>
</dbReference>
<keyword evidence="5" id="KW-0788">Thiol protease</keyword>
<dbReference type="InterPro" id="IPR000169">
    <property type="entry name" value="Pept_cys_AS"/>
</dbReference>
<evidence type="ECO:0000256" key="5">
    <source>
        <dbReference type="ARBA" id="ARBA00022807"/>
    </source>
</evidence>
<dbReference type="PRINTS" id="PR00705">
    <property type="entry name" value="PAPAIN"/>
</dbReference>
<keyword evidence="6" id="KW-0865">Zymogen</keyword>
<evidence type="ECO:0000256" key="2">
    <source>
        <dbReference type="ARBA" id="ARBA00022670"/>
    </source>
</evidence>
<dbReference type="FunCoup" id="E3LPW0">
    <property type="interactions" value="180"/>
</dbReference>
<keyword evidence="3" id="KW-0732">Signal</keyword>
<dbReference type="eggNOG" id="KOG1543">
    <property type="taxonomic scope" value="Eukaryota"/>
</dbReference>
<dbReference type="HOGENOM" id="CLU_012184_3_3_1"/>
<dbReference type="InterPro" id="IPR025661">
    <property type="entry name" value="Pept_asp_AS"/>
</dbReference>
<dbReference type="InterPro" id="IPR000668">
    <property type="entry name" value="Peptidase_C1A_C"/>
</dbReference>
<protein>
    <submittedName>
        <fullName evidence="9">CRE-CPR-1 protein</fullName>
    </submittedName>
</protein>
<dbReference type="OMA" id="CQSGYST"/>
<dbReference type="SUPFAM" id="SSF54001">
    <property type="entry name" value="Cysteine proteinases"/>
    <property type="match status" value="1"/>
</dbReference>
<keyword evidence="4" id="KW-0378">Hydrolase</keyword>
<evidence type="ECO:0000256" key="3">
    <source>
        <dbReference type="ARBA" id="ARBA00022729"/>
    </source>
</evidence>
<dbReference type="GO" id="GO:0008234">
    <property type="term" value="F:cysteine-type peptidase activity"/>
    <property type="evidence" value="ECO:0007669"/>
    <property type="project" value="UniProtKB-KW"/>
</dbReference>
<dbReference type="PROSITE" id="PS00640">
    <property type="entry name" value="THIOL_PROTEASE_ASN"/>
    <property type="match status" value="1"/>
</dbReference>
<gene>
    <name evidence="9" type="primary">Cre-cpr-1</name>
    <name evidence="9" type="ORF">CRE_27037</name>
</gene>
<dbReference type="AlphaFoldDB" id="E3LPW0"/>
<keyword evidence="7" id="KW-1015">Disulfide bond</keyword>
<dbReference type="PROSITE" id="PS00639">
    <property type="entry name" value="THIOL_PROTEASE_HIS"/>
    <property type="match status" value="1"/>
</dbReference>
<reference evidence="9" key="1">
    <citation type="submission" date="2007-07" db="EMBL/GenBank/DDBJ databases">
        <title>PCAP assembly of the Caenorhabditis remanei genome.</title>
        <authorList>
            <consortium name="The Caenorhabditis remanei Sequencing Consortium"/>
            <person name="Wilson R.K."/>
        </authorList>
    </citation>
    <scope>NUCLEOTIDE SEQUENCE [LARGE SCALE GENOMIC DNA]</scope>
    <source>
        <strain evidence="9">PB4641</strain>
    </source>
</reference>
<dbReference type="GO" id="GO:0006508">
    <property type="term" value="P:proteolysis"/>
    <property type="evidence" value="ECO:0007669"/>
    <property type="project" value="UniProtKB-KW"/>
</dbReference>
<keyword evidence="10" id="KW-1185">Reference proteome</keyword>
<dbReference type="PROSITE" id="PS00139">
    <property type="entry name" value="THIOL_PROTEASE_CYS"/>
    <property type="match status" value="1"/>
</dbReference>
<evidence type="ECO:0000256" key="6">
    <source>
        <dbReference type="ARBA" id="ARBA00023145"/>
    </source>
</evidence>
<evidence type="ECO:0000313" key="10">
    <source>
        <dbReference type="Proteomes" id="UP000008281"/>
    </source>
</evidence>
<sequence>MTAIRSTSWNNDGEFISFRSSRLYEDNACFHLNLSHFQKVFVLAALCAVTLAFVPIDHKSALETLTGQALVDYVNSAQSLFTTEHVEVSEEVMKSRVMDVKYAAAHSDEIRATEVDTVLDTIPASFDSRTHWSECKSIKLIRDQATCGSCWAFGAAEVISDRTCIETKGAQQPIISPDDLLSCCGSSCGNGCEGGYPIQALRWWDSKGVVTGGDYHGAGCKPYPIAPCTSGNCPESKTPSCSLSCQSGYTTAYAKDKHFGTSAYAVARKVASIQTEIMTNGPVEAAFTVYEDFYKYKSGVYKHTAGKALGGHAIKIIGWGTESGSPYWLVANSWGNSWGESGFFRIFRGDDQCGIESAVVAGKAKV</sequence>
<dbReference type="OrthoDB" id="10058785at2759"/>
<dbReference type="Pfam" id="PF00112">
    <property type="entry name" value="Peptidase_C1"/>
    <property type="match status" value="1"/>
</dbReference>
<dbReference type="SMART" id="SM00645">
    <property type="entry name" value="Pept_C1"/>
    <property type="match status" value="1"/>
</dbReference>
<dbReference type="Gene3D" id="3.90.70.10">
    <property type="entry name" value="Cysteine proteinases"/>
    <property type="match status" value="1"/>
</dbReference>
<accession>E3LPW0</accession>
<organism evidence="10">
    <name type="scientific">Caenorhabditis remanei</name>
    <name type="common">Caenorhabditis vulgaris</name>
    <dbReference type="NCBI Taxonomy" id="31234"/>
    <lineage>
        <taxon>Eukaryota</taxon>
        <taxon>Metazoa</taxon>
        <taxon>Ecdysozoa</taxon>
        <taxon>Nematoda</taxon>
        <taxon>Chromadorea</taxon>
        <taxon>Rhabditida</taxon>
        <taxon>Rhabditina</taxon>
        <taxon>Rhabditomorpha</taxon>
        <taxon>Rhabditoidea</taxon>
        <taxon>Rhabditidae</taxon>
        <taxon>Peloderinae</taxon>
        <taxon>Caenorhabditis</taxon>
    </lineage>
</organism>
<dbReference type="InParanoid" id="E3LPW0"/>